<keyword evidence="1" id="KW-0472">Membrane</keyword>
<accession>A0A6J1AET0</accession>
<feature type="transmembrane region" description="Helical" evidence="1">
    <location>
        <begin position="256"/>
        <end position="274"/>
    </location>
</feature>
<feature type="transmembrane region" description="Helical" evidence="1">
    <location>
        <begin position="57"/>
        <end position="83"/>
    </location>
</feature>
<sequence length="445" mass="50298">MAVPPAQAQETATAQTNIPLLEPSTQLEEDRDDTQLSSSLHRLETFLRLLGFCQYSVFSFSISWFLFLLLGITLPLLIILLSYCSGCYKYEIKSFELEILVSQFLVSAISLFCISRNLRKYGIRKFLFVDRYHGHVEQFRGEYAKKIDDFFRLLAVWILPCFIVKAAREVTRVVYAYHDSWWRSVVMLTVLLVSWIYSTVIYLSGSGLFNLVCNLQVIHFENYGKLLERDSDVSVYMEEHIRLTHYLSKISHRFRIFLLLEFLVVTASQVVALLETTGNRGIINFINGGDFAVSGVISIVELIGIIICLHAAAKISHRAQGLASVASRWHALVTCNSNDTSQSVLISNDDGGLEGAPLPVPMPISYSETDLEAVDYVPVPTNTQMASYMSSYHKRQAFVMYLQFNPGGATVYGWKIDRALISTIFFIELSLVLFVLGKTITFTTS</sequence>
<dbReference type="OrthoDB" id="1897957at2759"/>
<name>A0A6J1AET0_9ROSI</name>
<dbReference type="RefSeq" id="XP_021285707.1">
    <property type="nucleotide sequence ID" value="XM_021430032.1"/>
</dbReference>
<dbReference type="Pfam" id="PF12056">
    <property type="entry name" value="DUF3537"/>
    <property type="match status" value="1"/>
</dbReference>
<dbReference type="PANTHER" id="PTHR31963:SF28">
    <property type="entry name" value="GUSTATORY RECEPTOR"/>
    <property type="match status" value="1"/>
</dbReference>
<evidence type="ECO:0000313" key="2">
    <source>
        <dbReference type="Proteomes" id="UP000504621"/>
    </source>
</evidence>
<feature type="transmembrane region" description="Helical" evidence="1">
    <location>
        <begin position="150"/>
        <end position="168"/>
    </location>
</feature>
<proteinExistence type="predicted"/>
<gene>
    <name evidence="3" type="primary">LOC110417596</name>
</gene>
<keyword evidence="1" id="KW-0812">Transmembrane</keyword>
<dbReference type="Proteomes" id="UP000504621">
    <property type="component" value="Unplaced"/>
</dbReference>
<dbReference type="PANTHER" id="PTHR31963">
    <property type="entry name" value="RAS GUANINE NUCLEOTIDE EXCHANGE FACTOR K"/>
    <property type="match status" value="1"/>
</dbReference>
<evidence type="ECO:0000313" key="3">
    <source>
        <dbReference type="RefSeq" id="XP_021285707.1"/>
    </source>
</evidence>
<protein>
    <submittedName>
        <fullName evidence="3">Uncharacterized protein LOC110417596 isoform X1</fullName>
    </submittedName>
</protein>
<dbReference type="GeneID" id="110417596"/>
<feature type="transmembrane region" description="Helical" evidence="1">
    <location>
        <begin position="95"/>
        <end position="115"/>
    </location>
</feature>
<dbReference type="AlphaFoldDB" id="A0A6J1AET0"/>
<dbReference type="InterPro" id="IPR021924">
    <property type="entry name" value="DUF3537"/>
</dbReference>
<feature type="transmembrane region" description="Helical" evidence="1">
    <location>
        <begin position="294"/>
        <end position="313"/>
    </location>
</feature>
<feature type="transmembrane region" description="Helical" evidence="1">
    <location>
        <begin position="419"/>
        <end position="437"/>
    </location>
</feature>
<feature type="transmembrane region" description="Helical" evidence="1">
    <location>
        <begin position="180"/>
        <end position="203"/>
    </location>
</feature>
<evidence type="ECO:0000256" key="1">
    <source>
        <dbReference type="SAM" id="Phobius"/>
    </source>
</evidence>
<keyword evidence="1" id="KW-1133">Transmembrane helix</keyword>
<keyword evidence="2" id="KW-1185">Reference proteome</keyword>
<organism evidence="2 3">
    <name type="scientific">Herrania umbratica</name>
    <dbReference type="NCBI Taxonomy" id="108875"/>
    <lineage>
        <taxon>Eukaryota</taxon>
        <taxon>Viridiplantae</taxon>
        <taxon>Streptophyta</taxon>
        <taxon>Embryophyta</taxon>
        <taxon>Tracheophyta</taxon>
        <taxon>Spermatophyta</taxon>
        <taxon>Magnoliopsida</taxon>
        <taxon>eudicotyledons</taxon>
        <taxon>Gunneridae</taxon>
        <taxon>Pentapetalae</taxon>
        <taxon>rosids</taxon>
        <taxon>malvids</taxon>
        <taxon>Malvales</taxon>
        <taxon>Malvaceae</taxon>
        <taxon>Byttnerioideae</taxon>
        <taxon>Herrania</taxon>
    </lineage>
</organism>
<reference evidence="3" key="1">
    <citation type="submission" date="2025-08" db="UniProtKB">
        <authorList>
            <consortium name="RefSeq"/>
        </authorList>
    </citation>
    <scope>IDENTIFICATION</scope>
    <source>
        <tissue evidence="3">Leaf</tissue>
    </source>
</reference>